<dbReference type="PANTHER" id="PTHR48101">
    <property type="entry name" value="METHYLMALONYL-COA MUTASE, MITOCHONDRIAL-RELATED"/>
    <property type="match status" value="1"/>
</dbReference>
<feature type="domain" description="Methylmalonyl-CoA mutase alpha/beta chain catalytic" evidence="2">
    <location>
        <begin position="4"/>
        <end position="495"/>
    </location>
</feature>
<evidence type="ECO:0000259" key="2">
    <source>
        <dbReference type="Pfam" id="PF01642"/>
    </source>
</evidence>
<keyword evidence="1" id="KW-0413">Isomerase</keyword>
<evidence type="ECO:0000313" key="3">
    <source>
        <dbReference type="EMBL" id="SVA22423.1"/>
    </source>
</evidence>
<proteinExistence type="predicted"/>
<dbReference type="SUPFAM" id="SSF51703">
    <property type="entry name" value="Cobalamin (vitamin B12)-dependent enzymes"/>
    <property type="match status" value="1"/>
</dbReference>
<name>A0A381U7B2_9ZZZZ</name>
<gene>
    <name evidence="3" type="ORF">METZ01_LOCUS75277</name>
</gene>
<organism evidence="3">
    <name type="scientific">marine metagenome</name>
    <dbReference type="NCBI Taxonomy" id="408172"/>
    <lineage>
        <taxon>unclassified sequences</taxon>
        <taxon>metagenomes</taxon>
        <taxon>ecological metagenomes</taxon>
    </lineage>
</organism>
<reference evidence="3" key="1">
    <citation type="submission" date="2018-05" db="EMBL/GenBank/DDBJ databases">
        <authorList>
            <person name="Lanie J.A."/>
            <person name="Ng W.-L."/>
            <person name="Kazmierczak K.M."/>
            <person name="Andrzejewski T.M."/>
            <person name="Davidsen T.M."/>
            <person name="Wayne K.J."/>
            <person name="Tettelin H."/>
            <person name="Glass J.I."/>
            <person name="Rusch D."/>
            <person name="Podicherti R."/>
            <person name="Tsui H.-C.T."/>
            <person name="Winkler M.E."/>
        </authorList>
    </citation>
    <scope>NUCLEOTIDE SEQUENCE</scope>
</reference>
<dbReference type="InterPro" id="IPR006099">
    <property type="entry name" value="MeMalonylCoA_mutase_a/b_cat"/>
</dbReference>
<sequence length="502" mass="55901">MEKLGFPGQYPYTRGIHSNLYRGKLWTMRQFSGYGRPEETNQRFKLLLGKGQTGLSVAYDMPTLMGYDPDHSFSIGEVGKCGVNVSNLSDMETLFDGIDLGDISVSQTINGPAIILLAFYIAVAEKQGVPLDRLRGTLQNDILKEFIAQKEWIFPPEPSMRVITDMLSYCTTNMPNYNTISVSGYHIREAGSTAAQELAFTLANGFTYVEYGIKAGLNVDAFAPRLSFFFNSHLDFFEEIAKYRAARRIWAKRMKNKYGAKNERSMALRFHAQTAGCSLTAQQPEINIARTGFQAMAAVLGGTQSLHTNSMDETLALPSEKAAEIALRTQQLIAHETGVANVVDPMGGSWFVESLTDSIEEQVEQYFKIIDELGGVIPAIEQGYLQHEIANAASDYQNKVDNNQRIVVSVNDFVNEEEEIDIPILEINAQVERAQCAKLDLLRKNRNNSEVRSALNQIKIACKNNENLVPLIIIAAKAYATLGEIVVTMKDELGEWQETAVF</sequence>
<dbReference type="GO" id="GO:0004494">
    <property type="term" value="F:methylmalonyl-CoA mutase activity"/>
    <property type="evidence" value="ECO:0007669"/>
    <property type="project" value="InterPro"/>
</dbReference>
<dbReference type="AlphaFoldDB" id="A0A381U7B2"/>
<dbReference type="GO" id="GO:0031419">
    <property type="term" value="F:cobalamin binding"/>
    <property type="evidence" value="ECO:0007669"/>
    <property type="project" value="InterPro"/>
</dbReference>
<accession>A0A381U7B2</accession>
<dbReference type="InterPro" id="IPR006098">
    <property type="entry name" value="MMCoA_mutase_a_cat"/>
</dbReference>
<evidence type="ECO:0000256" key="1">
    <source>
        <dbReference type="ARBA" id="ARBA00023235"/>
    </source>
</evidence>
<dbReference type="PANTHER" id="PTHR48101:SF1">
    <property type="entry name" value="METHYLMALONYL-COA MUTASE, LARGE SUBUNIT"/>
    <property type="match status" value="1"/>
</dbReference>
<dbReference type="InterPro" id="IPR016176">
    <property type="entry name" value="Cbl-dep_enz_cat"/>
</dbReference>
<dbReference type="Pfam" id="PF01642">
    <property type="entry name" value="MM_CoA_mutase"/>
    <property type="match status" value="1"/>
</dbReference>
<protein>
    <recommendedName>
        <fullName evidence="2">Methylmalonyl-CoA mutase alpha/beta chain catalytic domain-containing protein</fullName>
    </recommendedName>
</protein>
<dbReference type="EMBL" id="UINC01005611">
    <property type="protein sequence ID" value="SVA22423.1"/>
    <property type="molecule type" value="Genomic_DNA"/>
</dbReference>
<dbReference type="Gene3D" id="3.20.20.240">
    <property type="entry name" value="Methylmalonyl-CoA mutase"/>
    <property type="match status" value="1"/>
</dbReference>
<dbReference type="NCBIfam" id="TIGR00641">
    <property type="entry name" value="acid_CoA_mut_N"/>
    <property type="match status" value="1"/>
</dbReference>